<evidence type="ECO:0000259" key="2">
    <source>
        <dbReference type="PROSITE" id="PS50013"/>
    </source>
</evidence>
<evidence type="ECO:0000313" key="4">
    <source>
        <dbReference type="Proteomes" id="UP001176940"/>
    </source>
</evidence>
<dbReference type="SUPFAM" id="SSF54160">
    <property type="entry name" value="Chromo domain-like"/>
    <property type="match status" value="1"/>
</dbReference>
<keyword evidence="4" id="KW-1185">Reference proteome</keyword>
<dbReference type="InterPro" id="IPR016197">
    <property type="entry name" value="Chromo-like_dom_sf"/>
</dbReference>
<sequence length="190" mass="21490">MVWLSSRNLRLKNCSKKLGPKFVGPFKVVQIVNSAVLRLDIHSSWEMNSVFQVPLLKKVDTPDKVAMPSAPPIDEDCEFEISRILDSRWHRGGLQYLVSWKGFGPEDKCWVCLESGYIEGLSTALQNAVDKPLMAVAKAYIRKSSIMGMSKEISQDIRKRIVDLHKFGSYLSTISRYLKVPCSSVEAIIR</sequence>
<dbReference type="InterPro" id="IPR056924">
    <property type="entry name" value="SH3_Tf2-1"/>
</dbReference>
<evidence type="ECO:0000313" key="3">
    <source>
        <dbReference type="EMBL" id="CAJ0966053.1"/>
    </source>
</evidence>
<comment type="caution">
    <text evidence="3">The sequence shown here is derived from an EMBL/GenBank/DDBJ whole genome shotgun (WGS) entry which is preliminary data.</text>
</comment>
<organism evidence="3 4">
    <name type="scientific">Ranitomeya imitator</name>
    <name type="common">mimic poison frog</name>
    <dbReference type="NCBI Taxonomy" id="111125"/>
    <lineage>
        <taxon>Eukaryota</taxon>
        <taxon>Metazoa</taxon>
        <taxon>Chordata</taxon>
        <taxon>Craniata</taxon>
        <taxon>Vertebrata</taxon>
        <taxon>Euteleostomi</taxon>
        <taxon>Amphibia</taxon>
        <taxon>Batrachia</taxon>
        <taxon>Anura</taxon>
        <taxon>Neobatrachia</taxon>
        <taxon>Hyloidea</taxon>
        <taxon>Dendrobatidae</taxon>
        <taxon>Dendrobatinae</taxon>
        <taxon>Ranitomeya</taxon>
    </lineage>
</organism>
<proteinExistence type="predicted"/>
<dbReference type="Proteomes" id="UP001176940">
    <property type="component" value="Unassembled WGS sequence"/>
</dbReference>
<dbReference type="InterPro" id="IPR036388">
    <property type="entry name" value="WH-like_DNA-bd_sf"/>
</dbReference>
<dbReference type="Gene3D" id="1.10.10.10">
    <property type="entry name" value="Winged helix-like DNA-binding domain superfamily/Winged helix DNA-binding domain"/>
    <property type="match status" value="1"/>
</dbReference>
<protein>
    <recommendedName>
        <fullName evidence="2">Chromo domain-containing protein</fullName>
    </recommendedName>
</protein>
<dbReference type="Gene3D" id="2.40.50.40">
    <property type="match status" value="1"/>
</dbReference>
<dbReference type="Pfam" id="PF24626">
    <property type="entry name" value="SH3_Tf2-1"/>
    <property type="match status" value="1"/>
</dbReference>
<name>A0ABN9MGZ7_9NEOB</name>
<gene>
    <name evidence="3" type="ORF">RIMI_LOCUS20894715</name>
</gene>
<dbReference type="EMBL" id="CAUEEQ010071597">
    <property type="protein sequence ID" value="CAJ0966053.1"/>
    <property type="molecule type" value="Genomic_DNA"/>
</dbReference>
<dbReference type="InterPro" id="IPR000953">
    <property type="entry name" value="Chromo/chromo_shadow_dom"/>
</dbReference>
<evidence type="ECO:0000256" key="1">
    <source>
        <dbReference type="ARBA" id="ARBA00004123"/>
    </source>
</evidence>
<dbReference type="Pfam" id="PF25787">
    <property type="entry name" value="HTH_SB"/>
    <property type="match status" value="1"/>
</dbReference>
<comment type="subcellular location">
    <subcellularLocation>
        <location evidence="1">Nucleus</location>
    </subcellularLocation>
</comment>
<feature type="domain" description="Chromo" evidence="2">
    <location>
        <begin position="79"/>
        <end position="110"/>
    </location>
</feature>
<accession>A0ABN9MGZ7</accession>
<dbReference type="PROSITE" id="PS50013">
    <property type="entry name" value="CHROMO_2"/>
    <property type="match status" value="1"/>
</dbReference>
<reference evidence="3" key="1">
    <citation type="submission" date="2023-07" db="EMBL/GenBank/DDBJ databases">
        <authorList>
            <person name="Stuckert A."/>
        </authorList>
    </citation>
    <scope>NUCLEOTIDE SEQUENCE</scope>
</reference>
<dbReference type="InterPro" id="IPR023780">
    <property type="entry name" value="Chromo_domain"/>
</dbReference>
<dbReference type="Pfam" id="PF00385">
    <property type="entry name" value="Chromo"/>
    <property type="match status" value="1"/>
</dbReference>
<dbReference type="InterPro" id="IPR057667">
    <property type="entry name" value="HTH_SB"/>
</dbReference>